<dbReference type="InterPro" id="IPR036226">
    <property type="entry name" value="LipOase_C_sf"/>
</dbReference>
<dbReference type="EMBL" id="JAHFZB010000056">
    <property type="protein sequence ID" value="KAK6466504.1"/>
    <property type="molecule type" value="Genomic_DNA"/>
</dbReference>
<proteinExistence type="predicted"/>
<accession>A0ABR0Y2G6</accession>
<organism evidence="5 6">
    <name type="scientific">Huso huso</name>
    <name type="common">Beluga</name>
    <name type="synonym">Acipenser huso</name>
    <dbReference type="NCBI Taxonomy" id="61971"/>
    <lineage>
        <taxon>Eukaryota</taxon>
        <taxon>Metazoa</taxon>
        <taxon>Chordata</taxon>
        <taxon>Craniata</taxon>
        <taxon>Vertebrata</taxon>
        <taxon>Euteleostomi</taxon>
        <taxon>Actinopterygii</taxon>
        <taxon>Chondrostei</taxon>
        <taxon>Acipenseriformes</taxon>
        <taxon>Acipenseridae</taxon>
        <taxon>Huso</taxon>
    </lineage>
</organism>
<protein>
    <submittedName>
        <fullName evidence="5">Arachidonate 15-lipoxygenase B-like</fullName>
    </submittedName>
</protein>
<evidence type="ECO:0000259" key="4">
    <source>
        <dbReference type="PROSITE" id="PS51393"/>
    </source>
</evidence>
<dbReference type="Pfam" id="PF00305">
    <property type="entry name" value="Lipoxygenase"/>
    <property type="match status" value="1"/>
</dbReference>
<dbReference type="InterPro" id="IPR013819">
    <property type="entry name" value="LipOase_C"/>
</dbReference>
<dbReference type="Proteomes" id="UP001369086">
    <property type="component" value="Unassembled WGS sequence"/>
</dbReference>
<name>A0ABR0Y2G6_HUSHU</name>
<evidence type="ECO:0000256" key="3">
    <source>
        <dbReference type="ARBA" id="ARBA00023002"/>
    </source>
</evidence>
<dbReference type="PROSITE" id="PS51393">
    <property type="entry name" value="LIPOXYGENASE_3"/>
    <property type="match status" value="2"/>
</dbReference>
<feature type="domain" description="Lipoxygenase" evidence="4">
    <location>
        <begin position="357"/>
        <end position="537"/>
    </location>
</feature>
<feature type="domain" description="Lipoxygenase" evidence="4">
    <location>
        <begin position="151"/>
        <end position="321"/>
    </location>
</feature>
<keyword evidence="6" id="KW-1185">Reference proteome</keyword>
<keyword evidence="1" id="KW-0479">Metal-binding</keyword>
<reference evidence="5 6" key="1">
    <citation type="submission" date="2021-05" db="EMBL/GenBank/DDBJ databases">
        <authorList>
            <person name="Zahm M."/>
            <person name="Klopp C."/>
            <person name="Cabau C."/>
            <person name="Kuhl H."/>
            <person name="Suciu R."/>
            <person name="Ciorpac M."/>
            <person name="Holostenco D."/>
            <person name="Gessner J."/>
            <person name="Wuertz S."/>
            <person name="Hohne C."/>
            <person name="Stock M."/>
            <person name="Gislard M."/>
            <person name="Lluch J."/>
            <person name="Milhes M."/>
            <person name="Lampietro C."/>
            <person name="Lopez Roques C."/>
            <person name="Donnadieu C."/>
            <person name="Du K."/>
            <person name="Schartl M."/>
            <person name="Guiguen Y."/>
        </authorList>
    </citation>
    <scope>NUCLEOTIDE SEQUENCE [LARGE SCALE GENOMIC DNA]</scope>
    <source>
        <strain evidence="5">Hh-F2</strain>
        <tissue evidence="5">Blood</tissue>
    </source>
</reference>
<dbReference type="SUPFAM" id="SSF48484">
    <property type="entry name" value="Lipoxigenase"/>
    <property type="match status" value="1"/>
</dbReference>
<gene>
    <name evidence="5" type="ORF">HHUSO_G36203</name>
</gene>
<comment type="caution">
    <text evidence="5">The sequence shown here is derived from an EMBL/GenBank/DDBJ whole genome shotgun (WGS) entry which is preliminary data.</text>
</comment>
<dbReference type="PRINTS" id="PR00087">
    <property type="entry name" value="LIPOXYGENASE"/>
</dbReference>
<evidence type="ECO:0000313" key="6">
    <source>
        <dbReference type="Proteomes" id="UP001369086"/>
    </source>
</evidence>
<dbReference type="InterPro" id="IPR000907">
    <property type="entry name" value="LipOase"/>
</dbReference>
<sequence length="537" mass="59293">MCFFHPLGGTCVFYKVGREIITLSSHLFQLLPSFSLLPLLSLPSPPPSPLSLSLPSPLSLSPFPPLPLPPLPLPLPSPLSLSPPSPPLPSPSPLPSSLSLSSSLPLPSPPLSPLPSLLSLPLSPLLPSLSPLSLPPLLSLSPPLSLSEYVRSHWQLDSFFGYQFLNGCNPYVIRQCKTPPHNLAVTPEMVQPFLPACTSLPQEMERGTIFLADYEILEGVPANCVNGRPQHLAAPLCLLYRNQQGELLPIAIQLKQTPGPDNPVFLPSDSEADWLLAKIWVRNSDFHCHQLVSHYLKTHVLGEAYCVATLRHLPGAHPLHKVPNTDKQHNTATQYNNTAIPHNTATQYCVLMFVRLLQFFYPSDSAVQQDSELQSWITDLFHHAFLGLQQTGTVNTDCAVAWTVFLKAQISSFSTPVTVPRSQLEDLWMQSWITASFIPPAKGAAADRTSCITSRLQLHLLGCCLMILKPVPALHQEKIPLGFYRDPPFTEETPRNLISEFQADLRNLGSEIDERNAGLELPYRYLRPDLIENSVSI</sequence>
<dbReference type="Gene3D" id="3.10.450.60">
    <property type="match status" value="1"/>
</dbReference>
<dbReference type="Gene3D" id="1.20.245.10">
    <property type="entry name" value="Lipoxygenase-1, Domain 5"/>
    <property type="match status" value="2"/>
</dbReference>
<evidence type="ECO:0000256" key="2">
    <source>
        <dbReference type="ARBA" id="ARBA00022964"/>
    </source>
</evidence>
<dbReference type="PANTHER" id="PTHR11771">
    <property type="entry name" value="LIPOXYGENASE"/>
    <property type="match status" value="1"/>
</dbReference>
<evidence type="ECO:0000313" key="5">
    <source>
        <dbReference type="EMBL" id="KAK6466504.1"/>
    </source>
</evidence>
<evidence type="ECO:0000256" key="1">
    <source>
        <dbReference type="ARBA" id="ARBA00022723"/>
    </source>
</evidence>
<keyword evidence="3" id="KW-0560">Oxidoreductase</keyword>
<keyword evidence="2" id="KW-0223">Dioxygenase</keyword>